<feature type="active site" description="Charge relay system" evidence="1">
    <location>
        <position position="207"/>
    </location>
</feature>
<proteinExistence type="predicted"/>
<feature type="binding site" evidence="2">
    <location>
        <position position="10"/>
    </location>
    <ligand>
        <name>substrate</name>
    </ligand>
</feature>
<accession>A0A0J6CSZ5</accession>
<dbReference type="EMBL" id="LELK01000006">
    <property type="protein sequence ID" value="KMM36328.1"/>
    <property type="molecule type" value="Genomic_DNA"/>
</dbReference>
<feature type="active site" description="Nucleophile" evidence="1">
    <location>
        <position position="78"/>
    </location>
</feature>
<dbReference type="Proteomes" id="UP000035996">
    <property type="component" value="Unassembled WGS sequence"/>
</dbReference>
<evidence type="ECO:0000256" key="2">
    <source>
        <dbReference type="PIRSR" id="PIRSR017388-2"/>
    </source>
</evidence>
<dbReference type="Gene3D" id="3.40.50.1820">
    <property type="entry name" value="alpha/beta hydrolase"/>
    <property type="match status" value="1"/>
</dbReference>
<dbReference type="SUPFAM" id="SSF53474">
    <property type="entry name" value="alpha/beta-Hydrolases"/>
    <property type="match status" value="1"/>
</dbReference>
<reference evidence="4" key="1">
    <citation type="submission" date="2015-06" db="EMBL/GenBank/DDBJ databases">
        <authorList>
            <person name="Liu B."/>
            <person name="Wang J."/>
            <person name="Zhu Y."/>
            <person name="Liu G."/>
            <person name="Chen Q."/>
            <person name="Zheng C."/>
            <person name="Che J."/>
            <person name="Ge C."/>
            <person name="Shi H."/>
            <person name="Pan Z."/>
            <person name="Liu X."/>
        </authorList>
    </citation>
    <scope>NUCLEOTIDE SEQUENCE [LARGE SCALE GENOMIC DNA]</scope>
    <source>
        <strain evidence="4">DSM 16346</strain>
    </source>
</reference>
<dbReference type="RefSeq" id="WP_048313010.1">
    <property type="nucleotide sequence ID" value="NZ_CP119526.1"/>
</dbReference>
<dbReference type="PIRSF" id="PIRSF017388">
    <property type="entry name" value="Esterase_lipase"/>
    <property type="match status" value="1"/>
</dbReference>
<dbReference type="InterPro" id="IPR029058">
    <property type="entry name" value="AB_hydrolase_fold"/>
</dbReference>
<gene>
    <name evidence="4" type="ORF">AB986_17960</name>
</gene>
<dbReference type="STRING" id="157733.AB986_17960"/>
<sequence>MVGCMLIHGFTGAPYEVEPLAEYFRSHTNWVISVPTLPGHGEEETLRGVSFNQWIDTAEANLKELMQKCDTVYVIGFSMGGVLAGYLATKYQVDKLVLLSAAIHYIHPIQMMKDIGGMITDLRRGTLLQNELFSRYSKKLKTTPVLASIEFRKLVQKLKPSFKRVSVPTIILQGKLDGMVPYKTAHTIYHLINSNEKQICIMEKSKHLICHGEDQNDVIDKVFHFLTN</sequence>
<dbReference type="Pfam" id="PF12146">
    <property type="entry name" value="Hydrolase_4"/>
    <property type="match status" value="1"/>
</dbReference>
<dbReference type="InterPro" id="IPR051044">
    <property type="entry name" value="MAG_DAG_Lipase"/>
</dbReference>
<dbReference type="OrthoDB" id="9786110at2"/>
<dbReference type="InterPro" id="IPR022742">
    <property type="entry name" value="Hydrolase_4"/>
</dbReference>
<feature type="binding site" evidence="2">
    <location>
        <position position="79"/>
    </location>
    <ligand>
        <name>substrate</name>
    </ligand>
</feature>
<feature type="active site" description="Charge relay system" evidence="1">
    <location>
        <position position="177"/>
    </location>
</feature>
<dbReference type="InterPro" id="IPR012354">
    <property type="entry name" value="Esterase_lipase"/>
</dbReference>
<dbReference type="GO" id="GO:0052689">
    <property type="term" value="F:carboxylic ester hydrolase activity"/>
    <property type="evidence" value="ECO:0007669"/>
    <property type="project" value="InterPro"/>
</dbReference>
<dbReference type="AlphaFoldDB" id="A0A0J6CSZ5"/>
<comment type="caution">
    <text evidence="4">The sequence shown here is derived from an EMBL/GenBank/DDBJ whole genome shotgun (WGS) entry which is preliminary data.</text>
</comment>
<evidence type="ECO:0000259" key="3">
    <source>
        <dbReference type="Pfam" id="PF12146"/>
    </source>
</evidence>
<dbReference type="PANTHER" id="PTHR11614">
    <property type="entry name" value="PHOSPHOLIPASE-RELATED"/>
    <property type="match status" value="1"/>
</dbReference>
<organism evidence="4 5">
    <name type="scientific">Guptibacillus hwajinpoensis</name>
    <dbReference type="NCBI Taxonomy" id="208199"/>
    <lineage>
        <taxon>Bacteria</taxon>
        <taxon>Bacillati</taxon>
        <taxon>Bacillota</taxon>
        <taxon>Bacilli</taxon>
        <taxon>Bacillales</taxon>
        <taxon>Guptibacillaceae</taxon>
        <taxon>Guptibacillus</taxon>
    </lineage>
</organism>
<evidence type="ECO:0000256" key="1">
    <source>
        <dbReference type="PIRSR" id="PIRSR017388-1"/>
    </source>
</evidence>
<protein>
    <submittedName>
        <fullName evidence="4">Carboxylesterase</fullName>
    </submittedName>
</protein>
<evidence type="ECO:0000313" key="4">
    <source>
        <dbReference type="EMBL" id="KMM36328.1"/>
    </source>
</evidence>
<keyword evidence="5" id="KW-1185">Reference proteome</keyword>
<evidence type="ECO:0000313" key="5">
    <source>
        <dbReference type="Proteomes" id="UP000035996"/>
    </source>
</evidence>
<name>A0A0J6CSZ5_9BACL</name>
<feature type="domain" description="Serine aminopeptidase S33" evidence="3">
    <location>
        <begin position="4"/>
        <end position="211"/>
    </location>
</feature>
<dbReference type="PATRIC" id="fig|157733.3.peg.2056"/>